<feature type="domain" description="PNPLA" evidence="7">
    <location>
        <begin position="224"/>
        <end position="426"/>
    </location>
</feature>
<protein>
    <recommendedName>
        <fullName evidence="7">PNPLA domain-containing protein</fullName>
    </recommendedName>
</protein>
<dbReference type="Pfam" id="PF11815">
    <property type="entry name" value="DUF3336"/>
    <property type="match status" value="1"/>
</dbReference>
<keyword evidence="6" id="KW-1133">Transmembrane helix</keyword>
<keyword evidence="4 5" id="KW-0443">Lipid metabolism</keyword>
<dbReference type="Proteomes" id="UP000541610">
    <property type="component" value="Unassembled WGS sequence"/>
</dbReference>
<name>A0A7J6NND0_PEROL</name>
<gene>
    <name evidence="8" type="ORF">FOZ60_007708</name>
</gene>
<evidence type="ECO:0000256" key="4">
    <source>
        <dbReference type="ARBA" id="ARBA00023098"/>
    </source>
</evidence>
<dbReference type="InterPro" id="IPR016035">
    <property type="entry name" value="Acyl_Trfase/lysoPLipase"/>
</dbReference>
<evidence type="ECO:0000313" key="9">
    <source>
        <dbReference type="Proteomes" id="UP000541610"/>
    </source>
</evidence>
<comment type="caution">
    <text evidence="5">Lacks conserved residue(s) required for the propagation of feature annotation.</text>
</comment>
<evidence type="ECO:0000256" key="6">
    <source>
        <dbReference type="SAM" id="Phobius"/>
    </source>
</evidence>
<reference evidence="8 9" key="1">
    <citation type="submission" date="2020-04" db="EMBL/GenBank/DDBJ databases">
        <title>Perkinsus olseni comparative genomics.</title>
        <authorList>
            <person name="Bogema D.R."/>
        </authorList>
    </citation>
    <scope>NUCLEOTIDE SEQUENCE [LARGE SCALE GENOMIC DNA]</scope>
    <source>
        <strain evidence="8">00978-12</strain>
    </source>
</reference>
<dbReference type="SUPFAM" id="SSF52151">
    <property type="entry name" value="FabD/lysophospholipase-like"/>
    <property type="match status" value="1"/>
</dbReference>
<feature type="active site" description="Proton acceptor" evidence="5">
    <location>
        <position position="413"/>
    </location>
</feature>
<comment type="similarity">
    <text evidence="1">Belongs to the PLPL family.</text>
</comment>
<dbReference type="OrthoDB" id="421791at2759"/>
<feature type="transmembrane region" description="Helical" evidence="6">
    <location>
        <begin position="58"/>
        <end position="83"/>
    </location>
</feature>
<dbReference type="InterPro" id="IPR021771">
    <property type="entry name" value="Triacylglycerol_lipase_N"/>
</dbReference>
<dbReference type="PROSITE" id="PS51635">
    <property type="entry name" value="PNPLA"/>
    <property type="match status" value="1"/>
</dbReference>
<comment type="caution">
    <text evidence="8">The sequence shown here is derived from an EMBL/GenBank/DDBJ whole genome shotgun (WGS) entry which is preliminary data.</text>
</comment>
<dbReference type="GO" id="GO:0016042">
    <property type="term" value="P:lipid catabolic process"/>
    <property type="evidence" value="ECO:0007669"/>
    <property type="project" value="UniProtKB-UniRule"/>
</dbReference>
<evidence type="ECO:0000259" key="7">
    <source>
        <dbReference type="PROSITE" id="PS51635"/>
    </source>
</evidence>
<dbReference type="Gene3D" id="3.40.1090.10">
    <property type="entry name" value="Cytosolic phospholipase A2 catalytic domain"/>
    <property type="match status" value="2"/>
</dbReference>
<dbReference type="Pfam" id="PF01734">
    <property type="entry name" value="Patatin"/>
    <property type="match status" value="1"/>
</dbReference>
<evidence type="ECO:0000256" key="1">
    <source>
        <dbReference type="ARBA" id="ARBA00006104"/>
    </source>
</evidence>
<sequence length="488" mass="54075">MSNSTASFAGDLFTSLSEGELASILRAYATSGPDVGNLLQFVNSTRPDLLEPEDPAGYIRYSILVVLAILTSTTVLVALIVVFGTHSASDYETYKKAARELDQSVSWIEKWKDTDDGVGYSSLCIKSHGEELRSAKSLEHKLALLRQILVTGFAGIGTDEYLFSKSFLGTKECITEFYELVADTIDELTAHLKTEDSKKNDSIEKHLYSEFLNDIMLTFGQPALCLSGGGMMALMHFGIVETMIEQGCLPKVICGTSGGSVVAAYLCTHTDEELPSIVKPEVVQPKWTPCNDSWWTCIRRFFRTGYMFDPTPWHDLLAEWLGDRDITFLEAFQRTNRVLVLTCSSNSSTGGEPLLLHYRSAPNVLIRSAVLCSSAMPYLLPPQPLLVKDPETGEISQYTGGGAFASDNSYFMDGSLQADTPQQGLGEMFHAHVFITSQVFLKEDLRKNARLVSELELLPQHYSADWSRLFLQTFDGNITVTPPTLKLW</sequence>
<proteinExistence type="inferred from homology"/>
<dbReference type="GO" id="GO:0004806">
    <property type="term" value="F:triacylglycerol lipase activity"/>
    <property type="evidence" value="ECO:0007669"/>
    <property type="project" value="InterPro"/>
</dbReference>
<evidence type="ECO:0000313" key="8">
    <source>
        <dbReference type="EMBL" id="KAF4684551.1"/>
    </source>
</evidence>
<dbReference type="PANTHER" id="PTHR14226">
    <property type="entry name" value="NEUROPATHY TARGET ESTERASE/SWISS CHEESE D.MELANOGASTER"/>
    <property type="match status" value="1"/>
</dbReference>
<evidence type="ECO:0000256" key="3">
    <source>
        <dbReference type="ARBA" id="ARBA00022963"/>
    </source>
</evidence>
<accession>A0A7J6NND0</accession>
<evidence type="ECO:0000256" key="5">
    <source>
        <dbReference type="PROSITE-ProRule" id="PRU01161"/>
    </source>
</evidence>
<dbReference type="InterPro" id="IPR002641">
    <property type="entry name" value="PNPLA_dom"/>
</dbReference>
<organism evidence="8 9">
    <name type="scientific">Perkinsus olseni</name>
    <name type="common">Perkinsus atlanticus</name>
    <dbReference type="NCBI Taxonomy" id="32597"/>
    <lineage>
        <taxon>Eukaryota</taxon>
        <taxon>Sar</taxon>
        <taxon>Alveolata</taxon>
        <taxon>Perkinsozoa</taxon>
        <taxon>Perkinsea</taxon>
        <taxon>Perkinsida</taxon>
        <taxon>Perkinsidae</taxon>
        <taxon>Perkinsus</taxon>
    </lineage>
</organism>
<feature type="short sequence motif" description="GXSXG" evidence="5">
    <location>
        <begin position="255"/>
        <end position="259"/>
    </location>
</feature>
<evidence type="ECO:0000256" key="2">
    <source>
        <dbReference type="ARBA" id="ARBA00022801"/>
    </source>
</evidence>
<dbReference type="AlphaFoldDB" id="A0A7J6NND0"/>
<keyword evidence="2 5" id="KW-0378">Hydrolase</keyword>
<keyword evidence="6" id="KW-0812">Transmembrane</keyword>
<dbReference type="InterPro" id="IPR050301">
    <property type="entry name" value="NTE"/>
</dbReference>
<dbReference type="EMBL" id="JABANP010000306">
    <property type="protein sequence ID" value="KAF4684551.1"/>
    <property type="molecule type" value="Genomic_DNA"/>
</dbReference>
<keyword evidence="6" id="KW-0472">Membrane</keyword>
<keyword evidence="3 5" id="KW-0442">Lipid degradation</keyword>
<dbReference type="PANTHER" id="PTHR14226:SF66">
    <property type="entry name" value="TRIACYLGLYCEROL LIPASE PTL2"/>
    <property type="match status" value="1"/>
</dbReference>
<feature type="active site" description="Nucleophile" evidence="5">
    <location>
        <position position="257"/>
    </location>
</feature>